<dbReference type="SMART" id="SM00387">
    <property type="entry name" value="HATPase_c"/>
    <property type="match status" value="1"/>
</dbReference>
<dbReference type="SUPFAM" id="SSF55874">
    <property type="entry name" value="ATPase domain of HSP90 chaperone/DNA topoisomerase II/histidine kinase"/>
    <property type="match status" value="1"/>
</dbReference>
<dbReference type="Pfam" id="PF00512">
    <property type="entry name" value="HisKA"/>
    <property type="match status" value="1"/>
</dbReference>
<dbReference type="CDD" id="cd00130">
    <property type="entry name" value="PAS"/>
    <property type="match status" value="1"/>
</dbReference>
<dbReference type="SMART" id="SM00388">
    <property type="entry name" value="HisKA"/>
    <property type="match status" value="1"/>
</dbReference>
<dbReference type="EC" id="2.7.13.3" evidence="2"/>
<name>A0AAE9ZGJ4_9PROT</name>
<dbReference type="GO" id="GO:0009927">
    <property type="term" value="F:histidine phosphotransfer kinase activity"/>
    <property type="evidence" value="ECO:0007669"/>
    <property type="project" value="TreeGrafter"/>
</dbReference>
<keyword evidence="8" id="KW-1185">Reference proteome</keyword>
<evidence type="ECO:0000256" key="3">
    <source>
        <dbReference type="ARBA" id="ARBA00022553"/>
    </source>
</evidence>
<protein>
    <recommendedName>
        <fullName evidence="2">histidine kinase</fullName>
        <ecNumber evidence="2">2.7.13.3</ecNumber>
    </recommendedName>
</protein>
<keyword evidence="3" id="KW-0597">Phosphoprotein</keyword>
<evidence type="ECO:0000259" key="6">
    <source>
        <dbReference type="PROSITE" id="PS50109"/>
    </source>
</evidence>
<gene>
    <name evidence="7" type="ORF">PUV54_03270</name>
</gene>
<evidence type="ECO:0000313" key="8">
    <source>
        <dbReference type="Proteomes" id="UP001214043"/>
    </source>
</evidence>
<dbReference type="SMART" id="SM00091">
    <property type="entry name" value="PAS"/>
    <property type="match status" value="1"/>
</dbReference>
<dbReference type="InterPro" id="IPR005467">
    <property type="entry name" value="His_kinase_dom"/>
</dbReference>
<dbReference type="InterPro" id="IPR003594">
    <property type="entry name" value="HATPase_dom"/>
</dbReference>
<dbReference type="Proteomes" id="UP001214043">
    <property type="component" value="Chromosome"/>
</dbReference>
<dbReference type="GO" id="GO:0005886">
    <property type="term" value="C:plasma membrane"/>
    <property type="evidence" value="ECO:0007669"/>
    <property type="project" value="TreeGrafter"/>
</dbReference>
<dbReference type="InterPro" id="IPR036097">
    <property type="entry name" value="HisK_dim/P_sf"/>
</dbReference>
<proteinExistence type="predicted"/>
<dbReference type="GO" id="GO:0000155">
    <property type="term" value="F:phosphorelay sensor kinase activity"/>
    <property type="evidence" value="ECO:0007669"/>
    <property type="project" value="InterPro"/>
</dbReference>
<dbReference type="PANTHER" id="PTHR43047:SF72">
    <property type="entry name" value="OSMOSENSING HISTIDINE PROTEIN KINASE SLN1"/>
    <property type="match status" value="1"/>
</dbReference>
<dbReference type="PROSITE" id="PS50109">
    <property type="entry name" value="HIS_KIN"/>
    <property type="match status" value="1"/>
</dbReference>
<evidence type="ECO:0000256" key="2">
    <source>
        <dbReference type="ARBA" id="ARBA00012438"/>
    </source>
</evidence>
<sequence>MAFRPFAFLTGSNRKDRAEWRAGSGDPVLRLAPDGEILASSDGARTLIGGETNLKGRSILDFAGRDDRAALKEALSRALQNTRAEAAERLKFRLLRPHAGPVFTEIALVRDGHDLSALLRDRGPELAALRQSRGASDKASAADEARPDTAMLADLGHELKTPLGAIMGFAEAMRAEAFGPLGHDKYREYADLIHATGGHASDLIAAMLDRAKLDAGRYELAPALSSPAPLARTCAEMVRGEAERAGLDLNVEIAEDLPETMLDASAVRRIIVNLLNNAVKFTADGAVTLSVREKDGAIEFSVIDTGVGMSQTALARLGERFTALHKNGVRGTGGTGLGLSMAYRLANLHGGVLKLTSAPGEGTVAHFVLPVRKSLKEMTGANITTGPADIQSQLDRVAQYRRERIGRDAA</sequence>
<evidence type="ECO:0000256" key="5">
    <source>
        <dbReference type="ARBA" id="ARBA00022777"/>
    </source>
</evidence>
<evidence type="ECO:0000256" key="4">
    <source>
        <dbReference type="ARBA" id="ARBA00022679"/>
    </source>
</evidence>
<dbReference type="KEGG" id="hfl:PUV54_03270"/>
<dbReference type="InterPro" id="IPR036890">
    <property type="entry name" value="HATPase_C_sf"/>
</dbReference>
<reference evidence="7" key="1">
    <citation type="submission" date="2023-02" db="EMBL/GenBank/DDBJ databases">
        <title>Genome sequence of Hyphococcus flavus.</title>
        <authorList>
            <person name="Rong J.-C."/>
            <person name="Zhao Q."/>
            <person name="Yi M."/>
            <person name="Wu J.-Y."/>
        </authorList>
    </citation>
    <scope>NUCLEOTIDE SEQUENCE</scope>
    <source>
        <strain evidence="7">MCCC 1K03223</strain>
    </source>
</reference>
<organism evidence="7 8">
    <name type="scientific">Hyphococcus flavus</name>
    <dbReference type="NCBI Taxonomy" id="1866326"/>
    <lineage>
        <taxon>Bacteria</taxon>
        <taxon>Pseudomonadati</taxon>
        <taxon>Pseudomonadota</taxon>
        <taxon>Alphaproteobacteria</taxon>
        <taxon>Parvularculales</taxon>
        <taxon>Parvularculaceae</taxon>
        <taxon>Hyphococcus</taxon>
    </lineage>
</organism>
<comment type="catalytic activity">
    <reaction evidence="1">
        <text>ATP + protein L-histidine = ADP + protein N-phospho-L-histidine.</text>
        <dbReference type="EC" id="2.7.13.3"/>
    </reaction>
</comment>
<dbReference type="EMBL" id="CP118166">
    <property type="protein sequence ID" value="WDI32212.1"/>
    <property type="molecule type" value="Genomic_DNA"/>
</dbReference>
<dbReference type="Gene3D" id="1.10.287.130">
    <property type="match status" value="1"/>
</dbReference>
<dbReference type="RefSeq" id="WP_274494118.1">
    <property type="nucleotide sequence ID" value="NZ_CP118166.1"/>
</dbReference>
<dbReference type="PRINTS" id="PR00344">
    <property type="entry name" value="BCTRLSENSOR"/>
</dbReference>
<dbReference type="CDD" id="cd00082">
    <property type="entry name" value="HisKA"/>
    <property type="match status" value="1"/>
</dbReference>
<dbReference type="InterPro" id="IPR000014">
    <property type="entry name" value="PAS"/>
</dbReference>
<dbReference type="Pfam" id="PF02518">
    <property type="entry name" value="HATPase_c"/>
    <property type="match status" value="1"/>
</dbReference>
<keyword evidence="5 7" id="KW-0418">Kinase</keyword>
<dbReference type="Gene3D" id="3.30.565.10">
    <property type="entry name" value="Histidine kinase-like ATPase, C-terminal domain"/>
    <property type="match status" value="1"/>
</dbReference>
<dbReference type="InterPro" id="IPR003661">
    <property type="entry name" value="HisK_dim/P_dom"/>
</dbReference>
<dbReference type="SUPFAM" id="SSF47384">
    <property type="entry name" value="Homodimeric domain of signal transducing histidine kinase"/>
    <property type="match status" value="1"/>
</dbReference>
<feature type="domain" description="Histidine kinase" evidence="6">
    <location>
        <begin position="154"/>
        <end position="373"/>
    </location>
</feature>
<dbReference type="AlphaFoldDB" id="A0AAE9ZGJ4"/>
<dbReference type="InterPro" id="IPR004358">
    <property type="entry name" value="Sig_transdc_His_kin-like_C"/>
</dbReference>
<evidence type="ECO:0000313" key="7">
    <source>
        <dbReference type="EMBL" id="WDI32212.1"/>
    </source>
</evidence>
<dbReference type="PANTHER" id="PTHR43047">
    <property type="entry name" value="TWO-COMPONENT HISTIDINE PROTEIN KINASE"/>
    <property type="match status" value="1"/>
</dbReference>
<evidence type="ECO:0000256" key="1">
    <source>
        <dbReference type="ARBA" id="ARBA00000085"/>
    </source>
</evidence>
<accession>A0AAE9ZGJ4</accession>
<keyword evidence="4" id="KW-0808">Transferase</keyword>